<dbReference type="KEGG" id="rec:RHECIAT_CH0001179"/>
<dbReference type="HOGENOM" id="CLU_029375_2_1_5"/>
<sequence length="360" mass="39100">MCDLQGRGRNPAQWKRQVPVEDSDRVSPLLYRNALCLYWGYAKYNTAQRPRLLQSVRGLPNRRVSSVVSATRYLLILPLMAVIAYMAIVAVVYFSQRSMLYPGAGAAALPEPASWGETVHIRTPDGELLQALYTRGDSDRPCVLLFFGNGDRVDNYAFLAQALSARRIGLLAISYRGYPGSTGSPGEQGLLTDGIAAFDWLSAQAKSGIVVLGRSLGTGVAVNTAGQRPAAGVILVSPYLSVLSVAQTRYPLLPVELLLKDPFRSDLRISKVKQPKLFLHGRLDDSIPLSSGEALFRLAPEPKRMVIYDAAGHNDILNDRMVGEVIGFVEALKENRPRDAVTDGTGGDDQRSVTGSASNP</sequence>
<dbReference type="Pfam" id="PF12146">
    <property type="entry name" value="Hydrolase_4"/>
    <property type="match status" value="1"/>
</dbReference>
<keyword evidence="2" id="KW-0472">Membrane</keyword>
<gene>
    <name evidence="4" type="ordered locus">RHECIAT_CH0001179</name>
</gene>
<reference evidence="4 5" key="1">
    <citation type="submission" date="2008-04" db="EMBL/GenBank/DDBJ databases">
        <title>Genome diversity and DNA divergence of Rhizobium etli.</title>
        <authorList>
            <person name="Gonzalez V."/>
            <person name="Acosta J.L."/>
            <person name="Santamaria R.I."/>
            <person name="Bustos P."/>
            <person name="Hernandez-Gonzalez I.L."/>
            <person name="Fernandez J.L."/>
            <person name="Diaz R."/>
            <person name="Flores M."/>
            <person name="Mora J."/>
            <person name="Palacios R."/>
            <person name="Davila G."/>
        </authorList>
    </citation>
    <scope>NUCLEOTIDE SEQUENCE [LARGE SCALE GENOMIC DNA]</scope>
    <source>
        <strain evidence="4 5">CIAT 652</strain>
    </source>
</reference>
<dbReference type="EMBL" id="CP001074">
    <property type="protein sequence ID" value="ACE90160.1"/>
    <property type="molecule type" value="Genomic_DNA"/>
</dbReference>
<evidence type="ECO:0000313" key="5">
    <source>
        <dbReference type="Proteomes" id="UP000008817"/>
    </source>
</evidence>
<evidence type="ECO:0000259" key="3">
    <source>
        <dbReference type="Pfam" id="PF12146"/>
    </source>
</evidence>
<feature type="domain" description="Serine aminopeptidase S33" evidence="3">
    <location>
        <begin position="140"/>
        <end position="242"/>
    </location>
</feature>
<feature type="transmembrane region" description="Helical" evidence="2">
    <location>
        <begin position="73"/>
        <end position="94"/>
    </location>
</feature>
<dbReference type="Gene3D" id="3.40.50.1820">
    <property type="entry name" value="alpha/beta hydrolase"/>
    <property type="match status" value="1"/>
</dbReference>
<proteinExistence type="predicted"/>
<feature type="region of interest" description="Disordered" evidence="1">
    <location>
        <begin position="337"/>
        <end position="360"/>
    </location>
</feature>
<evidence type="ECO:0000313" key="4">
    <source>
        <dbReference type="EMBL" id="ACE90160.1"/>
    </source>
</evidence>
<keyword evidence="2" id="KW-0812">Transmembrane</keyword>
<organism evidence="4 5">
    <name type="scientific">Rhizobium etli (strain CIAT 652)</name>
    <dbReference type="NCBI Taxonomy" id="491916"/>
    <lineage>
        <taxon>Bacteria</taxon>
        <taxon>Pseudomonadati</taxon>
        <taxon>Pseudomonadota</taxon>
        <taxon>Alphaproteobacteria</taxon>
        <taxon>Hyphomicrobiales</taxon>
        <taxon>Rhizobiaceae</taxon>
        <taxon>Rhizobium/Agrobacterium group</taxon>
        <taxon>Rhizobium</taxon>
    </lineage>
</organism>
<dbReference type="PANTHER" id="PTHR12277">
    <property type="entry name" value="ALPHA/BETA HYDROLASE DOMAIN-CONTAINING PROTEIN"/>
    <property type="match status" value="1"/>
</dbReference>
<protein>
    <submittedName>
        <fullName evidence="4">Hypothetical conserved protein</fullName>
    </submittedName>
</protein>
<dbReference type="Proteomes" id="UP000008817">
    <property type="component" value="Chromosome"/>
</dbReference>
<evidence type="ECO:0000256" key="1">
    <source>
        <dbReference type="SAM" id="MobiDB-lite"/>
    </source>
</evidence>
<dbReference type="SUPFAM" id="SSF53474">
    <property type="entry name" value="alpha/beta-Hydrolases"/>
    <property type="match status" value="1"/>
</dbReference>
<dbReference type="InterPro" id="IPR022742">
    <property type="entry name" value="Hydrolase_4"/>
</dbReference>
<dbReference type="PANTHER" id="PTHR12277:SF81">
    <property type="entry name" value="PROTEIN ABHD13"/>
    <property type="match status" value="1"/>
</dbReference>
<keyword evidence="2" id="KW-1133">Transmembrane helix</keyword>
<dbReference type="InterPro" id="IPR029058">
    <property type="entry name" value="AB_hydrolase_fold"/>
</dbReference>
<evidence type="ECO:0000256" key="2">
    <source>
        <dbReference type="SAM" id="Phobius"/>
    </source>
</evidence>
<dbReference type="eggNOG" id="COG1073">
    <property type="taxonomic scope" value="Bacteria"/>
</dbReference>
<accession>B3PSZ4</accession>
<name>B3PSZ4_RHIE6</name>
<dbReference type="AlphaFoldDB" id="B3PSZ4"/>